<dbReference type="InterPro" id="IPR005493">
    <property type="entry name" value="RraA/RraA-like"/>
</dbReference>
<gene>
    <name evidence="1" type="ORF">SAMN04487967_1403</name>
</gene>
<sequence length="221" mass="23386">MSVRERWWHMDSEVIGTFRTVDSSIVSDALDQYGIDGVATEIGAVDPSQKAVGRAHTLRFEPVSNPGSQTNFPYALLEELRSDRVLAIDGVGPELSCWGGNASVLAERADVEGVVVDGGYRDVPDIRSGTFPVFGRAPTPKTGQRRLTVEEVGGTIDIGGVAVSADDVIVADGTGVVVVPAESAAEVADTVAEIRSEESTIEEKIDAGATVADLEDDDHEF</sequence>
<name>A0A1H6FU31_9EURY</name>
<evidence type="ECO:0000313" key="2">
    <source>
        <dbReference type="Proteomes" id="UP000199112"/>
    </source>
</evidence>
<dbReference type="InterPro" id="IPR036704">
    <property type="entry name" value="RraA/RraA-like_sf"/>
</dbReference>
<dbReference type="Pfam" id="PF03737">
    <property type="entry name" value="RraA-like"/>
    <property type="match status" value="1"/>
</dbReference>
<dbReference type="CDD" id="cd16841">
    <property type="entry name" value="RraA_family"/>
    <property type="match status" value="1"/>
</dbReference>
<organism evidence="1 2">
    <name type="scientific">Natronorubrum sediminis</name>
    <dbReference type="NCBI Taxonomy" id="640943"/>
    <lineage>
        <taxon>Archaea</taxon>
        <taxon>Methanobacteriati</taxon>
        <taxon>Methanobacteriota</taxon>
        <taxon>Stenosarchaea group</taxon>
        <taxon>Halobacteria</taxon>
        <taxon>Halobacteriales</taxon>
        <taxon>Natrialbaceae</taxon>
        <taxon>Natronorubrum</taxon>
    </lineage>
</organism>
<dbReference type="SUPFAM" id="SSF89562">
    <property type="entry name" value="RraA-like"/>
    <property type="match status" value="1"/>
</dbReference>
<dbReference type="PANTHER" id="PTHR33254">
    <property type="entry name" value="4-HYDROXY-4-METHYL-2-OXOGLUTARATE ALDOLASE 3-RELATED"/>
    <property type="match status" value="1"/>
</dbReference>
<dbReference type="EMBL" id="FNWL01000001">
    <property type="protein sequence ID" value="SEH13483.1"/>
    <property type="molecule type" value="Genomic_DNA"/>
</dbReference>
<keyword evidence="2" id="KW-1185">Reference proteome</keyword>
<dbReference type="AlphaFoldDB" id="A0A1H6FU31"/>
<dbReference type="Gene3D" id="3.50.30.40">
    <property type="entry name" value="Ribonuclease E inhibitor RraA/RraA-like"/>
    <property type="match status" value="1"/>
</dbReference>
<dbReference type="Proteomes" id="UP000199112">
    <property type="component" value="Unassembled WGS sequence"/>
</dbReference>
<dbReference type="PANTHER" id="PTHR33254:SF4">
    <property type="entry name" value="4-HYDROXY-4-METHYL-2-OXOGLUTARATE ALDOLASE 3-RELATED"/>
    <property type="match status" value="1"/>
</dbReference>
<accession>A0A1H6FU31</accession>
<evidence type="ECO:0000313" key="1">
    <source>
        <dbReference type="EMBL" id="SEH13483.1"/>
    </source>
</evidence>
<protein>
    <submittedName>
        <fullName evidence="1">Regulator of RNase E activity RraA</fullName>
    </submittedName>
</protein>
<proteinExistence type="predicted"/>
<reference evidence="2" key="1">
    <citation type="submission" date="2016-10" db="EMBL/GenBank/DDBJ databases">
        <authorList>
            <person name="Varghese N."/>
            <person name="Submissions S."/>
        </authorList>
    </citation>
    <scope>NUCLEOTIDE SEQUENCE [LARGE SCALE GENOMIC DNA]</scope>
    <source>
        <strain evidence="2">CGMCC 1.8981</strain>
    </source>
</reference>